<accession>R7V2J2</accession>
<dbReference type="EMBL" id="KB295685">
    <property type="protein sequence ID" value="ELU12749.1"/>
    <property type="molecule type" value="Genomic_DNA"/>
</dbReference>
<dbReference type="SMART" id="SM00353">
    <property type="entry name" value="HLH"/>
    <property type="match status" value="1"/>
</dbReference>
<dbReference type="STRING" id="283909.R7V2J2"/>
<keyword evidence="2" id="KW-0805">Transcription regulation</keyword>
<organism evidence="8">
    <name type="scientific">Capitella teleta</name>
    <name type="common">Polychaete worm</name>
    <dbReference type="NCBI Taxonomy" id="283909"/>
    <lineage>
        <taxon>Eukaryota</taxon>
        <taxon>Metazoa</taxon>
        <taxon>Spiralia</taxon>
        <taxon>Lophotrochozoa</taxon>
        <taxon>Annelida</taxon>
        <taxon>Polychaeta</taxon>
        <taxon>Sedentaria</taxon>
        <taxon>Scolecida</taxon>
        <taxon>Capitellidae</taxon>
        <taxon>Capitella</taxon>
    </lineage>
</organism>
<reference evidence="8 10" key="2">
    <citation type="journal article" date="2013" name="Nature">
        <title>Insights into bilaterian evolution from three spiralian genomes.</title>
        <authorList>
            <person name="Simakov O."/>
            <person name="Marletaz F."/>
            <person name="Cho S.J."/>
            <person name="Edsinger-Gonzales E."/>
            <person name="Havlak P."/>
            <person name="Hellsten U."/>
            <person name="Kuo D.H."/>
            <person name="Larsson T."/>
            <person name="Lv J."/>
            <person name="Arendt D."/>
            <person name="Savage R."/>
            <person name="Osoegawa K."/>
            <person name="de Jong P."/>
            <person name="Grimwood J."/>
            <person name="Chapman J.A."/>
            <person name="Shapiro H."/>
            <person name="Aerts A."/>
            <person name="Otillar R.P."/>
            <person name="Terry A.Y."/>
            <person name="Boore J.L."/>
            <person name="Grigoriev I.V."/>
            <person name="Lindberg D.R."/>
            <person name="Seaver E.C."/>
            <person name="Weisblat D.A."/>
            <person name="Putnam N.H."/>
            <person name="Rokhsar D.S."/>
        </authorList>
    </citation>
    <scope>NUCLEOTIDE SEQUENCE</scope>
    <source>
        <strain evidence="8 10">I ESC-2004</strain>
    </source>
</reference>
<dbReference type="EnsemblMetazoa" id="CapteT221159">
    <property type="protein sequence ID" value="CapteP221159"/>
    <property type="gene ID" value="CapteG221159"/>
</dbReference>
<dbReference type="PANTHER" id="PTHR23349:SF68">
    <property type="entry name" value="FI14601P"/>
    <property type="match status" value="1"/>
</dbReference>
<feature type="domain" description="BHLH" evidence="7">
    <location>
        <begin position="107"/>
        <end position="159"/>
    </location>
</feature>
<feature type="compositionally biased region" description="Basic residues" evidence="6">
    <location>
        <begin position="105"/>
        <end position="119"/>
    </location>
</feature>
<dbReference type="HOGENOM" id="CLU_119591_0_0_1"/>
<dbReference type="Pfam" id="PF00010">
    <property type="entry name" value="HLH"/>
    <property type="match status" value="1"/>
</dbReference>
<protein>
    <recommendedName>
        <fullName evidence="7">BHLH domain-containing protein</fullName>
    </recommendedName>
</protein>
<reference evidence="9" key="3">
    <citation type="submission" date="2015-06" db="UniProtKB">
        <authorList>
            <consortium name="EnsemblMetazoa"/>
        </authorList>
    </citation>
    <scope>IDENTIFICATION</scope>
</reference>
<keyword evidence="3" id="KW-0238">DNA-binding</keyword>
<dbReference type="OMA" id="QIQAPYT"/>
<proteinExistence type="predicted"/>
<sequence length="227" mass="24452">MHEEALSMSLHVGGFPPQPYPLGSSDFYAGAYPSPAASGGGGAYRLPEPGAPGDSGAYLQNWVLQQHNDIGAEYSYGQSYDYGGMGDVGARMRAGGGGAGAGGAGKRKPGNNNKKERRRTHSINSAFASLRGCIPNVPSDTKLSKIKTLRLATSYIAYLMDVLNQDDPTLTEGGFKAEITRKIESREDKRRREQEEMMKAVKAPKAPSKKKGRTGWPQQVWASELKT</sequence>
<dbReference type="CDD" id="cd11466">
    <property type="entry name" value="bHLH_TS_HAND"/>
    <property type="match status" value="1"/>
</dbReference>
<dbReference type="Gene3D" id="4.10.280.10">
    <property type="entry name" value="Helix-loop-helix DNA-binding domain"/>
    <property type="match status" value="1"/>
</dbReference>
<keyword evidence="4" id="KW-0804">Transcription</keyword>
<dbReference type="GO" id="GO:0000977">
    <property type="term" value="F:RNA polymerase II transcription regulatory region sequence-specific DNA binding"/>
    <property type="evidence" value="ECO:0007669"/>
    <property type="project" value="TreeGrafter"/>
</dbReference>
<evidence type="ECO:0000256" key="6">
    <source>
        <dbReference type="SAM" id="MobiDB-lite"/>
    </source>
</evidence>
<dbReference type="FunFam" id="4.10.280.10:FF:000010">
    <property type="entry name" value="Scleraxis bHLH transcription factor"/>
    <property type="match status" value="1"/>
</dbReference>
<keyword evidence="10" id="KW-1185">Reference proteome</keyword>
<dbReference type="InterPro" id="IPR050283">
    <property type="entry name" value="E-box_TF_Regulators"/>
</dbReference>
<dbReference type="PANTHER" id="PTHR23349">
    <property type="entry name" value="BASIC HELIX-LOOP-HELIX TRANSCRIPTION FACTOR, TWIST"/>
    <property type="match status" value="1"/>
</dbReference>
<dbReference type="InterPro" id="IPR011598">
    <property type="entry name" value="bHLH_dom"/>
</dbReference>
<dbReference type="GO" id="GO:0000981">
    <property type="term" value="F:DNA-binding transcription factor activity, RNA polymerase II-specific"/>
    <property type="evidence" value="ECO:0007669"/>
    <property type="project" value="TreeGrafter"/>
</dbReference>
<dbReference type="AlphaFoldDB" id="R7V2J2"/>
<evidence type="ECO:0000256" key="5">
    <source>
        <dbReference type="ARBA" id="ARBA00023242"/>
    </source>
</evidence>
<feature type="compositionally biased region" description="Basic and acidic residues" evidence="6">
    <location>
        <begin position="182"/>
        <end position="199"/>
    </location>
</feature>
<evidence type="ECO:0000313" key="10">
    <source>
        <dbReference type="Proteomes" id="UP000014760"/>
    </source>
</evidence>
<dbReference type="PROSITE" id="PS50888">
    <property type="entry name" value="BHLH"/>
    <property type="match status" value="1"/>
</dbReference>
<dbReference type="GO" id="GO:0032502">
    <property type="term" value="P:developmental process"/>
    <property type="evidence" value="ECO:0007669"/>
    <property type="project" value="TreeGrafter"/>
</dbReference>
<evidence type="ECO:0000313" key="9">
    <source>
        <dbReference type="EnsemblMetazoa" id="CapteP221159"/>
    </source>
</evidence>
<keyword evidence="5" id="KW-0539">Nucleus</keyword>
<evidence type="ECO:0000256" key="4">
    <source>
        <dbReference type="ARBA" id="ARBA00023163"/>
    </source>
</evidence>
<evidence type="ECO:0000256" key="3">
    <source>
        <dbReference type="ARBA" id="ARBA00023125"/>
    </source>
</evidence>
<dbReference type="SUPFAM" id="SSF47459">
    <property type="entry name" value="HLH, helix-loop-helix DNA-binding domain"/>
    <property type="match status" value="1"/>
</dbReference>
<dbReference type="Proteomes" id="UP000014760">
    <property type="component" value="Unassembled WGS sequence"/>
</dbReference>
<dbReference type="OrthoDB" id="10055449at2759"/>
<evidence type="ECO:0000259" key="7">
    <source>
        <dbReference type="PROSITE" id="PS50888"/>
    </source>
</evidence>
<name>R7V2J2_CAPTE</name>
<dbReference type="GO" id="GO:0046983">
    <property type="term" value="F:protein dimerization activity"/>
    <property type="evidence" value="ECO:0007669"/>
    <property type="project" value="InterPro"/>
</dbReference>
<gene>
    <name evidence="8" type="ORF">CAPTEDRAFT_221159</name>
</gene>
<reference evidence="10" key="1">
    <citation type="submission" date="2012-12" db="EMBL/GenBank/DDBJ databases">
        <authorList>
            <person name="Hellsten U."/>
            <person name="Grimwood J."/>
            <person name="Chapman J.A."/>
            <person name="Shapiro H."/>
            <person name="Aerts A."/>
            <person name="Otillar R.P."/>
            <person name="Terry A.Y."/>
            <person name="Boore J.L."/>
            <person name="Simakov O."/>
            <person name="Marletaz F."/>
            <person name="Cho S.-J."/>
            <person name="Edsinger-Gonzales E."/>
            <person name="Havlak P."/>
            <person name="Kuo D.-H."/>
            <person name="Larsson T."/>
            <person name="Lv J."/>
            <person name="Arendt D."/>
            <person name="Savage R."/>
            <person name="Osoegawa K."/>
            <person name="de Jong P."/>
            <person name="Lindberg D.R."/>
            <person name="Seaver E.C."/>
            <person name="Weisblat D.A."/>
            <person name="Putnam N.H."/>
            <person name="Grigoriev I.V."/>
            <person name="Rokhsar D.S."/>
        </authorList>
    </citation>
    <scope>NUCLEOTIDE SEQUENCE</scope>
    <source>
        <strain evidence="10">I ESC-2004</strain>
    </source>
</reference>
<dbReference type="GO" id="GO:0005634">
    <property type="term" value="C:nucleus"/>
    <property type="evidence" value="ECO:0007669"/>
    <property type="project" value="UniProtKB-SubCell"/>
</dbReference>
<feature type="region of interest" description="Disordered" evidence="6">
    <location>
        <begin position="182"/>
        <end position="227"/>
    </location>
</feature>
<evidence type="ECO:0000256" key="2">
    <source>
        <dbReference type="ARBA" id="ARBA00023015"/>
    </source>
</evidence>
<evidence type="ECO:0000256" key="1">
    <source>
        <dbReference type="ARBA" id="ARBA00004123"/>
    </source>
</evidence>
<dbReference type="InterPro" id="IPR036638">
    <property type="entry name" value="HLH_DNA-bd_sf"/>
</dbReference>
<feature type="region of interest" description="Disordered" evidence="6">
    <location>
        <begin position="96"/>
        <end position="119"/>
    </location>
</feature>
<dbReference type="EMBL" id="AMQN01005311">
    <property type="status" value="NOT_ANNOTATED_CDS"/>
    <property type="molecule type" value="Genomic_DNA"/>
</dbReference>
<comment type="subcellular location">
    <subcellularLocation>
        <location evidence="1">Nucleus</location>
    </subcellularLocation>
</comment>
<evidence type="ECO:0000313" key="8">
    <source>
        <dbReference type="EMBL" id="ELU12749.1"/>
    </source>
</evidence>